<organism evidence="2 3">
    <name type="scientific">Liparis tanakae</name>
    <name type="common">Tanaka's snailfish</name>
    <dbReference type="NCBI Taxonomy" id="230148"/>
    <lineage>
        <taxon>Eukaryota</taxon>
        <taxon>Metazoa</taxon>
        <taxon>Chordata</taxon>
        <taxon>Craniata</taxon>
        <taxon>Vertebrata</taxon>
        <taxon>Euteleostomi</taxon>
        <taxon>Actinopterygii</taxon>
        <taxon>Neopterygii</taxon>
        <taxon>Teleostei</taxon>
        <taxon>Neoteleostei</taxon>
        <taxon>Acanthomorphata</taxon>
        <taxon>Eupercaria</taxon>
        <taxon>Perciformes</taxon>
        <taxon>Cottioidei</taxon>
        <taxon>Cottales</taxon>
        <taxon>Liparidae</taxon>
        <taxon>Liparis</taxon>
    </lineage>
</organism>
<name>A0A4Z2GK64_9TELE</name>
<dbReference type="Proteomes" id="UP000314294">
    <property type="component" value="Unassembled WGS sequence"/>
</dbReference>
<proteinExistence type="predicted"/>
<evidence type="ECO:0000256" key="1">
    <source>
        <dbReference type="SAM" id="MobiDB-lite"/>
    </source>
</evidence>
<accession>A0A4Z2GK64</accession>
<dbReference type="AlphaFoldDB" id="A0A4Z2GK64"/>
<feature type="compositionally biased region" description="Basic and acidic residues" evidence="1">
    <location>
        <begin position="134"/>
        <end position="147"/>
    </location>
</feature>
<sequence>MREIRAWATLRSTEWIERVAGRTGVSQVCSGSHTAGQGRPGLRRSLRGVAPDGGLGISWQWRSQTVVQYALGAPQQTSARGRLLLIQGSSAENSFELEYSASCQREDFLTHNLLKPPDQGHGELPLPTARCHRERSVEERRSGERRGARQSISPWGESNTDTVVASLIPLFHLSLPSVALSFSSLAIY</sequence>
<comment type="caution">
    <text evidence="2">The sequence shown here is derived from an EMBL/GenBank/DDBJ whole genome shotgun (WGS) entry which is preliminary data.</text>
</comment>
<protein>
    <submittedName>
        <fullName evidence="2">Uncharacterized protein</fullName>
    </submittedName>
</protein>
<dbReference type="EMBL" id="SRLO01000502">
    <property type="protein sequence ID" value="TNN53897.1"/>
    <property type="molecule type" value="Genomic_DNA"/>
</dbReference>
<reference evidence="2 3" key="1">
    <citation type="submission" date="2019-03" db="EMBL/GenBank/DDBJ databases">
        <title>First draft genome of Liparis tanakae, snailfish: a comprehensive survey of snailfish specific genes.</title>
        <authorList>
            <person name="Kim W."/>
            <person name="Song I."/>
            <person name="Jeong J.-H."/>
            <person name="Kim D."/>
            <person name="Kim S."/>
            <person name="Ryu S."/>
            <person name="Song J.Y."/>
            <person name="Lee S.K."/>
        </authorList>
    </citation>
    <scope>NUCLEOTIDE SEQUENCE [LARGE SCALE GENOMIC DNA]</scope>
    <source>
        <tissue evidence="2">Muscle</tissue>
    </source>
</reference>
<evidence type="ECO:0000313" key="3">
    <source>
        <dbReference type="Proteomes" id="UP000314294"/>
    </source>
</evidence>
<evidence type="ECO:0000313" key="2">
    <source>
        <dbReference type="EMBL" id="TNN53897.1"/>
    </source>
</evidence>
<gene>
    <name evidence="2" type="ORF">EYF80_035874</name>
</gene>
<feature type="region of interest" description="Disordered" evidence="1">
    <location>
        <begin position="115"/>
        <end position="155"/>
    </location>
</feature>
<keyword evidence="3" id="KW-1185">Reference proteome</keyword>